<dbReference type="WBParaSite" id="PSAMB.scaffold973size37797.g10045.t1">
    <property type="protein sequence ID" value="PSAMB.scaffold973size37797.g10045.t1"/>
    <property type="gene ID" value="PSAMB.scaffold973size37797.g10045"/>
</dbReference>
<dbReference type="Proteomes" id="UP000887566">
    <property type="component" value="Unplaced"/>
</dbReference>
<feature type="region of interest" description="Disordered" evidence="1">
    <location>
        <begin position="1"/>
        <end position="46"/>
    </location>
</feature>
<dbReference type="AlphaFoldDB" id="A0A914XND8"/>
<proteinExistence type="predicted"/>
<protein>
    <submittedName>
        <fullName evidence="3">Uncharacterized protein</fullName>
    </submittedName>
</protein>
<evidence type="ECO:0000256" key="1">
    <source>
        <dbReference type="SAM" id="MobiDB-lite"/>
    </source>
</evidence>
<keyword evidence="2" id="KW-1185">Reference proteome</keyword>
<evidence type="ECO:0000313" key="2">
    <source>
        <dbReference type="Proteomes" id="UP000887566"/>
    </source>
</evidence>
<feature type="compositionally biased region" description="Basic and acidic residues" evidence="1">
    <location>
        <begin position="1"/>
        <end position="23"/>
    </location>
</feature>
<name>A0A914XND8_9BILA</name>
<reference evidence="3" key="1">
    <citation type="submission" date="2022-11" db="UniProtKB">
        <authorList>
            <consortium name="WormBaseParasite"/>
        </authorList>
    </citation>
    <scope>IDENTIFICATION</scope>
</reference>
<evidence type="ECO:0000313" key="3">
    <source>
        <dbReference type="WBParaSite" id="PSAMB.scaffold973size37797.g10045.t1"/>
    </source>
</evidence>
<organism evidence="2 3">
    <name type="scientific">Plectus sambesii</name>
    <dbReference type="NCBI Taxonomy" id="2011161"/>
    <lineage>
        <taxon>Eukaryota</taxon>
        <taxon>Metazoa</taxon>
        <taxon>Ecdysozoa</taxon>
        <taxon>Nematoda</taxon>
        <taxon>Chromadorea</taxon>
        <taxon>Plectida</taxon>
        <taxon>Plectina</taxon>
        <taxon>Plectoidea</taxon>
        <taxon>Plectidae</taxon>
        <taxon>Plectus</taxon>
    </lineage>
</organism>
<accession>A0A914XND8</accession>
<sequence>MVNPNHTEEPHVPRTAFNHERTGHYSGRPHLNADADPSLPKKNRGT</sequence>